<dbReference type="PANTHER" id="PTHR43227">
    <property type="entry name" value="BLL4140 PROTEIN"/>
    <property type="match status" value="1"/>
</dbReference>
<evidence type="ECO:0000256" key="2">
    <source>
        <dbReference type="ARBA" id="ARBA00022448"/>
    </source>
</evidence>
<evidence type="ECO:0000259" key="8">
    <source>
        <dbReference type="PROSITE" id="PS50928"/>
    </source>
</evidence>
<keyword evidence="10" id="KW-1185">Reference proteome</keyword>
<dbReference type="InterPro" id="IPR000515">
    <property type="entry name" value="MetI-like"/>
</dbReference>
<sequence length="303" mass="33577">MKTSKRTFEQKKAQTGMVFLIPWVLGFLFFFAVPIYNSILYSFNELKASDTGYSLTFKGLANYNKALFVDANFVRDLTSVISQTVINVPLIIIFSLFVAVLLNQKFFGRAFARAIFFLPVILASGIAISISNAGFMQQIMQASMANTDPTGASASGLLESIELRVMLLDLGVSESIVAYLSGAVDRIYEIISQSGVQILIFLAGLQSISPSLYEASKIEGATGYEAFWKITFPMVSPLILTNLIYSIIDSFMNNKITQTVDTTAFKNLDFGLSSAMSWIYFTLIAIILVISTFIVSRRVFYHD</sequence>
<feature type="transmembrane region" description="Helical" evidence="7">
    <location>
        <begin position="226"/>
        <end position="248"/>
    </location>
</feature>
<feature type="transmembrane region" description="Helical" evidence="7">
    <location>
        <begin position="20"/>
        <end position="43"/>
    </location>
</feature>
<feature type="transmembrane region" description="Helical" evidence="7">
    <location>
        <begin position="80"/>
        <end position="102"/>
    </location>
</feature>
<dbReference type="Pfam" id="PF00528">
    <property type="entry name" value="BPD_transp_1"/>
    <property type="match status" value="1"/>
</dbReference>
<keyword evidence="2 7" id="KW-0813">Transport</keyword>
<dbReference type="InterPro" id="IPR035906">
    <property type="entry name" value="MetI-like_sf"/>
</dbReference>
<dbReference type="GO" id="GO:0055085">
    <property type="term" value="P:transmembrane transport"/>
    <property type="evidence" value="ECO:0007669"/>
    <property type="project" value="InterPro"/>
</dbReference>
<feature type="transmembrane region" description="Helical" evidence="7">
    <location>
        <begin position="114"/>
        <end position="135"/>
    </location>
</feature>
<dbReference type="Gene3D" id="1.10.3720.10">
    <property type="entry name" value="MetI-like"/>
    <property type="match status" value="1"/>
</dbReference>
<proteinExistence type="inferred from homology"/>
<evidence type="ECO:0000256" key="4">
    <source>
        <dbReference type="ARBA" id="ARBA00022692"/>
    </source>
</evidence>
<dbReference type="EMBL" id="CP119317">
    <property type="protein sequence ID" value="WEK54749.1"/>
    <property type="molecule type" value="Genomic_DNA"/>
</dbReference>
<organism evidence="9 10">
    <name type="scientific">Candidatus Cohnella colombiensis</name>
    <dbReference type="NCBI Taxonomy" id="3121368"/>
    <lineage>
        <taxon>Bacteria</taxon>
        <taxon>Bacillati</taxon>
        <taxon>Bacillota</taxon>
        <taxon>Bacilli</taxon>
        <taxon>Bacillales</taxon>
        <taxon>Paenibacillaceae</taxon>
        <taxon>Cohnella</taxon>
    </lineage>
</organism>
<name>A0AA95EX74_9BACL</name>
<dbReference type="SUPFAM" id="SSF161098">
    <property type="entry name" value="MetI-like"/>
    <property type="match status" value="1"/>
</dbReference>
<dbReference type="AlphaFoldDB" id="A0AA95EX74"/>
<evidence type="ECO:0000256" key="6">
    <source>
        <dbReference type="ARBA" id="ARBA00023136"/>
    </source>
</evidence>
<protein>
    <submittedName>
        <fullName evidence="9">Sugar ABC transporter permease</fullName>
    </submittedName>
</protein>
<evidence type="ECO:0000256" key="5">
    <source>
        <dbReference type="ARBA" id="ARBA00022989"/>
    </source>
</evidence>
<feature type="transmembrane region" description="Helical" evidence="7">
    <location>
        <begin position="187"/>
        <end position="205"/>
    </location>
</feature>
<feature type="domain" description="ABC transmembrane type-1" evidence="8">
    <location>
        <begin position="77"/>
        <end position="299"/>
    </location>
</feature>
<dbReference type="CDD" id="cd06261">
    <property type="entry name" value="TM_PBP2"/>
    <property type="match status" value="1"/>
</dbReference>
<feature type="transmembrane region" description="Helical" evidence="7">
    <location>
        <begin position="275"/>
        <end position="295"/>
    </location>
</feature>
<keyword evidence="3" id="KW-1003">Cell membrane</keyword>
<evidence type="ECO:0000256" key="1">
    <source>
        <dbReference type="ARBA" id="ARBA00004651"/>
    </source>
</evidence>
<evidence type="ECO:0000313" key="10">
    <source>
        <dbReference type="Proteomes" id="UP001178662"/>
    </source>
</evidence>
<comment type="similarity">
    <text evidence="7">Belongs to the binding-protein-dependent transport system permease family.</text>
</comment>
<comment type="subcellular location">
    <subcellularLocation>
        <location evidence="1 7">Cell membrane</location>
        <topology evidence="1 7">Multi-pass membrane protein</topology>
    </subcellularLocation>
</comment>
<gene>
    <name evidence="9" type="ORF">P0Y55_01320</name>
</gene>
<keyword evidence="5 7" id="KW-1133">Transmembrane helix</keyword>
<keyword evidence="4 7" id="KW-0812">Transmembrane</keyword>
<dbReference type="GO" id="GO:0005886">
    <property type="term" value="C:plasma membrane"/>
    <property type="evidence" value="ECO:0007669"/>
    <property type="project" value="UniProtKB-SubCell"/>
</dbReference>
<evidence type="ECO:0000313" key="9">
    <source>
        <dbReference type="EMBL" id="WEK54749.1"/>
    </source>
</evidence>
<evidence type="ECO:0000256" key="7">
    <source>
        <dbReference type="RuleBase" id="RU363032"/>
    </source>
</evidence>
<dbReference type="InterPro" id="IPR050809">
    <property type="entry name" value="UgpAE/MalFG_permease"/>
</dbReference>
<reference evidence="9" key="1">
    <citation type="submission" date="2023-03" db="EMBL/GenBank/DDBJ databases">
        <title>Andean soil-derived lignocellulolytic bacterial consortium as a source of novel taxa and putative plastic-active enzymes.</title>
        <authorList>
            <person name="Diaz-Garcia L."/>
            <person name="Chuvochina M."/>
            <person name="Feuerriegel G."/>
            <person name="Bunk B."/>
            <person name="Sproer C."/>
            <person name="Streit W.R."/>
            <person name="Rodriguez L.M."/>
            <person name="Overmann J."/>
            <person name="Jimenez D.J."/>
        </authorList>
    </citation>
    <scope>NUCLEOTIDE SEQUENCE</scope>
    <source>
        <strain evidence="9">MAG 2441</strain>
    </source>
</reference>
<keyword evidence="6 7" id="KW-0472">Membrane</keyword>
<accession>A0AA95EX74</accession>
<dbReference type="PANTHER" id="PTHR43227:SF3">
    <property type="entry name" value="BINDING-PROTEIN-DEPENDENT TRANSPORT SYSTEMS INNER MEMBRANE COMPONENT"/>
    <property type="match status" value="1"/>
</dbReference>
<dbReference type="Proteomes" id="UP001178662">
    <property type="component" value="Chromosome"/>
</dbReference>
<dbReference type="PROSITE" id="PS50928">
    <property type="entry name" value="ABC_TM1"/>
    <property type="match status" value="1"/>
</dbReference>
<evidence type="ECO:0000256" key="3">
    <source>
        <dbReference type="ARBA" id="ARBA00022475"/>
    </source>
</evidence>